<name>A0AAD5R4M4_PARTN</name>
<keyword evidence="2" id="KW-1185">Reference proteome</keyword>
<organism evidence="1 2">
    <name type="scientific">Parelaphostrongylus tenuis</name>
    <name type="common">Meningeal worm</name>
    <dbReference type="NCBI Taxonomy" id="148309"/>
    <lineage>
        <taxon>Eukaryota</taxon>
        <taxon>Metazoa</taxon>
        <taxon>Ecdysozoa</taxon>
        <taxon>Nematoda</taxon>
        <taxon>Chromadorea</taxon>
        <taxon>Rhabditida</taxon>
        <taxon>Rhabditina</taxon>
        <taxon>Rhabditomorpha</taxon>
        <taxon>Strongyloidea</taxon>
        <taxon>Metastrongylidae</taxon>
        <taxon>Parelaphostrongylus</taxon>
    </lineage>
</organism>
<gene>
    <name evidence="1" type="ORF">KIN20_030728</name>
</gene>
<evidence type="ECO:0000313" key="2">
    <source>
        <dbReference type="Proteomes" id="UP001196413"/>
    </source>
</evidence>
<accession>A0AAD5R4M4</accession>
<dbReference type="EMBL" id="JAHQIW010006485">
    <property type="protein sequence ID" value="KAJ1369303.1"/>
    <property type="molecule type" value="Genomic_DNA"/>
</dbReference>
<dbReference type="AlphaFoldDB" id="A0AAD5R4M4"/>
<evidence type="ECO:0000313" key="1">
    <source>
        <dbReference type="EMBL" id="KAJ1369303.1"/>
    </source>
</evidence>
<proteinExistence type="predicted"/>
<feature type="non-terminal residue" evidence="1">
    <location>
        <position position="1"/>
    </location>
</feature>
<dbReference type="Proteomes" id="UP001196413">
    <property type="component" value="Unassembled WGS sequence"/>
</dbReference>
<protein>
    <submittedName>
        <fullName evidence="1">Uncharacterized protein</fullName>
    </submittedName>
</protein>
<sequence length="65" mass="7370">LTELNENDEKASKFPLFFQPTNGCCVKKNSSREVRGSSLSIDVTPVTFWMIFTFELMDSSDFLNG</sequence>
<comment type="caution">
    <text evidence="1">The sequence shown here is derived from an EMBL/GenBank/DDBJ whole genome shotgun (WGS) entry which is preliminary data.</text>
</comment>
<reference evidence="1" key="1">
    <citation type="submission" date="2021-06" db="EMBL/GenBank/DDBJ databases">
        <title>Parelaphostrongylus tenuis whole genome reference sequence.</title>
        <authorList>
            <person name="Garwood T.J."/>
            <person name="Larsen P.A."/>
            <person name="Fountain-Jones N.M."/>
            <person name="Garbe J.R."/>
            <person name="Macchietto M.G."/>
            <person name="Kania S.A."/>
            <person name="Gerhold R.W."/>
            <person name="Richards J.E."/>
            <person name="Wolf T.M."/>
        </authorList>
    </citation>
    <scope>NUCLEOTIDE SEQUENCE</scope>
    <source>
        <strain evidence="1">MNPRO001-30</strain>
        <tissue evidence="1">Meninges</tissue>
    </source>
</reference>